<feature type="coiled-coil region" evidence="1">
    <location>
        <begin position="216"/>
        <end position="317"/>
    </location>
</feature>
<dbReference type="Proteomes" id="UP000299102">
    <property type="component" value="Unassembled WGS sequence"/>
</dbReference>
<feature type="coiled-coil region" evidence="1">
    <location>
        <begin position="39"/>
        <end position="66"/>
    </location>
</feature>
<accession>A0A4C1VBZ3</accession>
<evidence type="ECO:0000256" key="2">
    <source>
        <dbReference type="SAM" id="MobiDB-lite"/>
    </source>
</evidence>
<organism evidence="3 4">
    <name type="scientific">Eumeta variegata</name>
    <name type="common">Bagworm moth</name>
    <name type="synonym">Eumeta japonica</name>
    <dbReference type="NCBI Taxonomy" id="151549"/>
    <lineage>
        <taxon>Eukaryota</taxon>
        <taxon>Metazoa</taxon>
        <taxon>Ecdysozoa</taxon>
        <taxon>Arthropoda</taxon>
        <taxon>Hexapoda</taxon>
        <taxon>Insecta</taxon>
        <taxon>Pterygota</taxon>
        <taxon>Neoptera</taxon>
        <taxon>Endopterygota</taxon>
        <taxon>Lepidoptera</taxon>
        <taxon>Glossata</taxon>
        <taxon>Ditrysia</taxon>
        <taxon>Tineoidea</taxon>
        <taxon>Psychidae</taxon>
        <taxon>Oiketicinae</taxon>
        <taxon>Eumeta</taxon>
    </lineage>
</organism>
<evidence type="ECO:0000313" key="3">
    <source>
        <dbReference type="EMBL" id="GBP36143.1"/>
    </source>
</evidence>
<dbReference type="EMBL" id="BGZK01000315">
    <property type="protein sequence ID" value="GBP36143.1"/>
    <property type="molecule type" value="Genomic_DNA"/>
</dbReference>
<dbReference type="OrthoDB" id="7377762at2759"/>
<dbReference type="AlphaFoldDB" id="A0A4C1VBZ3"/>
<name>A0A4C1VBZ3_EUMVA</name>
<sequence length="390" mass="45578">MTCAFGYPQWSLTPSSHIEMSKLEEKCTVHKELEACTKCEKSIKRVKNLEEQLAKCNLRIATHESNEELMQELKNKAEFFQKYILDRFQKIQDQRHVATNTETELTSTKEMTDNKTDREEKDENDTKKPKSSENDDLVRRTDLMLKEKEIREQIAEKFTFEMKAVELNYTKKLKELESDTGQTITKLKHLLEQKADEVETLKKFILTERSKISEILDAKENEISALIKENNSLQEDYQELRAKTDELKNALEKAQGKLNKLKNELEKKGGEVMSEREKSDRIKTELTQQQQILESKVGQLEAQYDLLKEKYRNVKKTALVYKDYASKKDEHVASELDRIKSHYQGLLTQMQEQLHTMVQKRQQQEVTERINKIQSNFNAVISEGGSSQNS</sequence>
<keyword evidence="1" id="KW-0175">Coiled coil</keyword>
<feature type="compositionally biased region" description="Polar residues" evidence="2">
    <location>
        <begin position="99"/>
        <end position="109"/>
    </location>
</feature>
<evidence type="ECO:0000313" key="4">
    <source>
        <dbReference type="Proteomes" id="UP000299102"/>
    </source>
</evidence>
<proteinExistence type="predicted"/>
<gene>
    <name evidence="3" type="ORF">EVAR_4287_1</name>
</gene>
<protein>
    <submittedName>
        <fullName evidence="3">Uncharacterized protein</fullName>
    </submittedName>
</protein>
<feature type="compositionally biased region" description="Basic and acidic residues" evidence="2">
    <location>
        <begin position="110"/>
        <end position="139"/>
    </location>
</feature>
<evidence type="ECO:0000256" key="1">
    <source>
        <dbReference type="SAM" id="Coils"/>
    </source>
</evidence>
<dbReference type="STRING" id="151549.A0A4C1VBZ3"/>
<feature type="region of interest" description="Disordered" evidence="2">
    <location>
        <begin position="99"/>
        <end position="139"/>
    </location>
</feature>
<comment type="caution">
    <text evidence="3">The sequence shown here is derived from an EMBL/GenBank/DDBJ whole genome shotgun (WGS) entry which is preliminary data.</text>
</comment>
<reference evidence="3 4" key="1">
    <citation type="journal article" date="2019" name="Commun. Biol.">
        <title>The bagworm genome reveals a unique fibroin gene that provides high tensile strength.</title>
        <authorList>
            <person name="Kono N."/>
            <person name="Nakamura H."/>
            <person name="Ohtoshi R."/>
            <person name="Tomita M."/>
            <person name="Numata K."/>
            <person name="Arakawa K."/>
        </authorList>
    </citation>
    <scope>NUCLEOTIDE SEQUENCE [LARGE SCALE GENOMIC DNA]</scope>
</reference>
<keyword evidence="4" id="KW-1185">Reference proteome</keyword>